<feature type="region of interest" description="Disordered" evidence="1">
    <location>
        <begin position="304"/>
        <end position="324"/>
    </location>
</feature>
<dbReference type="Proteomes" id="UP000054107">
    <property type="component" value="Unassembled WGS sequence"/>
</dbReference>
<protein>
    <submittedName>
        <fullName evidence="2">Uncharacterized protein</fullName>
    </submittedName>
</protein>
<sequence length="436" mass="49648">MVPDIESDGMIFGLTCFQMQNAKELSTVSSKLTTRELLLSPTVLHAEMIKFPGLKCFIKQIILKNAKGKLAVEDIVDTKKKMFMPKKTISQKLHHIRDTLSHKAKEAIEFNGEGFISLVAEEIMKRFFDIHILVVSLHKLFKHITYLTNYALFQYREKKGNVPLIKILQNCQHDLDKSKLESCLEGLDCGSLITKICSNPTMQMVLANTCNRVKKVLSRFNPVKNSPDGIHSIMLFDSGAFTKNEGEFLFYKHVLHTAFINENVAEIRNYNIPYIVFGNQISEGAMQKPFTMIRIVNSLLPPAMSDDDNSSNQKHNRKTPSKNEIDLFPPNSFHVHAQVKDASIKFILNKVVEVSLSDGVSKKSTFTTKEKEIQSESIVNAMCNLILGHSQMSEFEKDEKALLQCCSQHQMENGLYNGSYCYYYNNLKEVLDTWVQ</sequence>
<accession>A0A0B7NWD1</accession>
<reference evidence="2 3" key="1">
    <citation type="submission" date="2014-09" db="EMBL/GenBank/DDBJ databases">
        <authorList>
            <person name="Ellenberger Sabrina"/>
        </authorList>
    </citation>
    <scope>NUCLEOTIDE SEQUENCE [LARGE SCALE GENOMIC DNA]</scope>
    <source>
        <strain evidence="2 3">CBS 412.66</strain>
    </source>
</reference>
<dbReference type="OrthoDB" id="10445081at2759"/>
<dbReference type="AlphaFoldDB" id="A0A0B7NWD1"/>
<evidence type="ECO:0000313" key="2">
    <source>
        <dbReference type="EMBL" id="CEP19379.1"/>
    </source>
</evidence>
<dbReference type="EMBL" id="LN734024">
    <property type="protein sequence ID" value="CEP19379.1"/>
    <property type="molecule type" value="Genomic_DNA"/>
</dbReference>
<gene>
    <name evidence="2" type="primary">PARPA_13694.1 scaffold 47024</name>
</gene>
<keyword evidence="3" id="KW-1185">Reference proteome</keyword>
<organism evidence="2 3">
    <name type="scientific">Parasitella parasitica</name>
    <dbReference type="NCBI Taxonomy" id="35722"/>
    <lineage>
        <taxon>Eukaryota</taxon>
        <taxon>Fungi</taxon>
        <taxon>Fungi incertae sedis</taxon>
        <taxon>Mucoromycota</taxon>
        <taxon>Mucoromycotina</taxon>
        <taxon>Mucoromycetes</taxon>
        <taxon>Mucorales</taxon>
        <taxon>Mucorineae</taxon>
        <taxon>Mucoraceae</taxon>
        <taxon>Parasitella</taxon>
    </lineage>
</organism>
<evidence type="ECO:0000313" key="3">
    <source>
        <dbReference type="Proteomes" id="UP000054107"/>
    </source>
</evidence>
<evidence type="ECO:0000256" key="1">
    <source>
        <dbReference type="SAM" id="MobiDB-lite"/>
    </source>
</evidence>
<name>A0A0B7NWD1_9FUNG</name>
<proteinExistence type="predicted"/>